<evidence type="ECO:0000313" key="22">
    <source>
        <dbReference type="Proteomes" id="UP000182334"/>
    </source>
</evidence>
<comment type="catalytic activity">
    <reaction evidence="1">
        <text>Random endo-hydrolysis of N-acetyl-beta-D-glucosaminide (1-&gt;4)-beta-linkages in chitin and chitodextrins.</text>
        <dbReference type="EC" id="3.2.1.14"/>
    </reaction>
</comment>
<sequence length="468" mass="49808">MRLSSSLLGAVLAATVYACNPTQGKCSPVTALASSFREDFHLQSSYFDEVKATGLSYSNDGLKLEIAKRFDNPSIKSNFYIMFGKVEVVMQAAKGKGIVSSFYLQSDDLDEIDIELFGGDAYEFQSNWFSKGDTTTYDRGEYHSTSNSPLENFHTYTIEWTKDSITWSLDGSVVRTLEPDNGQGFPQSPMYIMAGTWAGGDPSNEPGTIEWAGGLTDYSEAPFDMYIQSVIVADYSTGSEYEYTDTSGEWTSIKAINGEVNGRESQALKDFDTLQNGGSVSNAAKASSSQLKTSSSSTVVSLQSASTFTYSSESSSTAKSSLSSSAKLTSYSTSLSTTLLDSALKSASSVTSLKSASSVTSLKSTSSLSAKTTSSFVFFNPYASISALDILSGKVSSATTTSGIHQTGLGSTSILSLASSGTTGVLQSTLLTITTLPSTVSLAIQQENLGSRKAVHWFALLVFTGYLL</sequence>
<dbReference type="Gene3D" id="2.60.120.200">
    <property type="match status" value="1"/>
</dbReference>
<feature type="chain" id="PRO_5009680851" description="chitinase" evidence="19">
    <location>
        <begin position="19"/>
        <end position="468"/>
    </location>
</feature>
<evidence type="ECO:0000256" key="2">
    <source>
        <dbReference type="ARBA" id="ARBA00004191"/>
    </source>
</evidence>
<name>A0A1L0DM95_9ASCO</name>
<dbReference type="PANTHER" id="PTHR10963:SF68">
    <property type="entry name" value="GLYCOSIDASE CRH1-RELATED"/>
    <property type="match status" value="1"/>
</dbReference>
<evidence type="ECO:0000256" key="14">
    <source>
        <dbReference type="ARBA" id="ARBA00023180"/>
    </source>
</evidence>
<keyword evidence="22" id="KW-1185">Reference proteome</keyword>
<reference evidence="21 22" key="1">
    <citation type="submission" date="2016-10" db="EMBL/GenBank/DDBJ databases">
        <authorList>
            <person name="de Groot N.N."/>
        </authorList>
    </citation>
    <scope>NUCLEOTIDE SEQUENCE [LARGE SCALE GENOMIC DNA]</scope>
    <source>
        <strain evidence="21 22">CBS 141442</strain>
    </source>
</reference>
<evidence type="ECO:0000256" key="9">
    <source>
        <dbReference type="ARBA" id="ARBA00022679"/>
    </source>
</evidence>
<keyword evidence="14" id="KW-0325">Glycoprotein</keyword>
<accession>A0A1L0DM95</accession>
<dbReference type="PROSITE" id="PS51762">
    <property type="entry name" value="GH16_2"/>
    <property type="match status" value="1"/>
</dbReference>
<keyword evidence="8" id="KW-0328">Glycosyltransferase</keyword>
<proteinExistence type="inferred from homology"/>
<keyword evidence="15" id="KW-0449">Lipoprotein</keyword>
<gene>
    <name evidence="21" type="ORF">SAMEA4029010_CIC11G00000004988</name>
</gene>
<feature type="domain" description="GH16" evidence="20">
    <location>
        <begin position="15"/>
        <end position="227"/>
    </location>
</feature>
<protein>
    <recommendedName>
        <fullName evidence="4">chitinase</fullName>
        <ecNumber evidence="4">3.2.1.14</ecNumber>
    </recommendedName>
</protein>
<dbReference type="EC" id="3.2.1.14" evidence="4"/>
<dbReference type="STRING" id="45354.A0A1L0DM95"/>
<evidence type="ECO:0000256" key="8">
    <source>
        <dbReference type="ARBA" id="ARBA00022676"/>
    </source>
</evidence>
<keyword evidence="9" id="KW-0808">Transferase</keyword>
<keyword evidence="5" id="KW-0134">Cell wall</keyword>
<keyword evidence="7" id="KW-0336">GPI-anchor</keyword>
<evidence type="ECO:0000256" key="19">
    <source>
        <dbReference type="SAM" id="SignalP"/>
    </source>
</evidence>
<dbReference type="InterPro" id="IPR000757">
    <property type="entry name" value="Beta-glucanase-like"/>
</dbReference>
<dbReference type="GO" id="GO:0031505">
    <property type="term" value="P:fungal-type cell wall organization"/>
    <property type="evidence" value="ECO:0007669"/>
    <property type="project" value="TreeGrafter"/>
</dbReference>
<evidence type="ECO:0000256" key="12">
    <source>
        <dbReference type="ARBA" id="ARBA00023136"/>
    </source>
</evidence>
<dbReference type="PANTHER" id="PTHR10963">
    <property type="entry name" value="GLYCOSYL HYDROLASE-RELATED"/>
    <property type="match status" value="1"/>
</dbReference>
<evidence type="ECO:0000256" key="17">
    <source>
        <dbReference type="ARBA" id="ARBA00023316"/>
    </source>
</evidence>
<dbReference type="Proteomes" id="UP000182334">
    <property type="component" value="Chromosome VI"/>
</dbReference>
<dbReference type="FunFam" id="2.60.120.200:FF:000162">
    <property type="entry name" value="Glycosidase"/>
    <property type="match status" value="1"/>
</dbReference>
<dbReference type="EMBL" id="LT635761">
    <property type="protein sequence ID" value="SGZ56976.1"/>
    <property type="molecule type" value="Genomic_DNA"/>
</dbReference>
<evidence type="ECO:0000256" key="16">
    <source>
        <dbReference type="ARBA" id="ARBA00023295"/>
    </source>
</evidence>
<keyword evidence="10 19" id="KW-0732">Signal</keyword>
<evidence type="ECO:0000259" key="20">
    <source>
        <dbReference type="PROSITE" id="PS51762"/>
    </source>
</evidence>
<evidence type="ECO:0000256" key="4">
    <source>
        <dbReference type="ARBA" id="ARBA00012729"/>
    </source>
</evidence>
<dbReference type="GO" id="GO:0016757">
    <property type="term" value="F:glycosyltransferase activity"/>
    <property type="evidence" value="ECO:0007669"/>
    <property type="project" value="UniProtKB-KW"/>
</dbReference>
<dbReference type="SUPFAM" id="SSF49899">
    <property type="entry name" value="Concanavalin A-like lectins/glucanases"/>
    <property type="match status" value="1"/>
</dbReference>
<evidence type="ECO:0000313" key="21">
    <source>
        <dbReference type="EMBL" id="SGZ56976.1"/>
    </source>
</evidence>
<organism evidence="21 22">
    <name type="scientific">Sungouiella intermedia</name>
    <dbReference type="NCBI Taxonomy" id="45354"/>
    <lineage>
        <taxon>Eukaryota</taxon>
        <taxon>Fungi</taxon>
        <taxon>Dikarya</taxon>
        <taxon>Ascomycota</taxon>
        <taxon>Saccharomycotina</taxon>
        <taxon>Pichiomycetes</taxon>
        <taxon>Metschnikowiaceae</taxon>
        <taxon>Sungouiella</taxon>
    </lineage>
</organism>
<keyword evidence="13" id="KW-1015">Disulfide bond</keyword>
<evidence type="ECO:0000256" key="13">
    <source>
        <dbReference type="ARBA" id="ARBA00023157"/>
    </source>
</evidence>
<dbReference type="InterPro" id="IPR050546">
    <property type="entry name" value="Glycosyl_Hydrlase_16"/>
</dbReference>
<evidence type="ECO:0000256" key="10">
    <source>
        <dbReference type="ARBA" id="ARBA00022729"/>
    </source>
</evidence>
<evidence type="ECO:0000256" key="3">
    <source>
        <dbReference type="ARBA" id="ARBA00004589"/>
    </source>
</evidence>
<dbReference type="InterPro" id="IPR013320">
    <property type="entry name" value="ConA-like_dom_sf"/>
</dbReference>
<dbReference type="CDD" id="cd02183">
    <property type="entry name" value="GH16_fungal_CRH1_transglycosylase"/>
    <property type="match status" value="1"/>
</dbReference>
<comment type="similarity">
    <text evidence="18">Belongs to the glycosyl hydrolase 16 family. CRH1 subfamily.</text>
</comment>
<dbReference type="PROSITE" id="PS51257">
    <property type="entry name" value="PROKAR_LIPOPROTEIN"/>
    <property type="match status" value="1"/>
</dbReference>
<keyword evidence="16" id="KW-0326">Glycosidase</keyword>
<dbReference type="AlphaFoldDB" id="A0A1L0DM95"/>
<dbReference type="GO" id="GO:0008843">
    <property type="term" value="F:endochitinase activity"/>
    <property type="evidence" value="ECO:0007669"/>
    <property type="project" value="UniProtKB-EC"/>
</dbReference>
<dbReference type="GO" id="GO:0005975">
    <property type="term" value="P:carbohydrate metabolic process"/>
    <property type="evidence" value="ECO:0007669"/>
    <property type="project" value="InterPro"/>
</dbReference>
<evidence type="ECO:0000256" key="5">
    <source>
        <dbReference type="ARBA" id="ARBA00022512"/>
    </source>
</evidence>
<keyword evidence="12" id="KW-0472">Membrane</keyword>
<keyword evidence="6" id="KW-0964">Secreted</keyword>
<dbReference type="GO" id="GO:0098552">
    <property type="term" value="C:side of membrane"/>
    <property type="evidence" value="ECO:0007669"/>
    <property type="project" value="UniProtKB-KW"/>
</dbReference>
<evidence type="ECO:0000256" key="7">
    <source>
        <dbReference type="ARBA" id="ARBA00022622"/>
    </source>
</evidence>
<dbReference type="Pfam" id="PF00722">
    <property type="entry name" value="Glyco_hydro_16"/>
    <property type="match status" value="1"/>
</dbReference>
<evidence type="ECO:0000256" key="11">
    <source>
        <dbReference type="ARBA" id="ARBA00022801"/>
    </source>
</evidence>
<keyword evidence="17" id="KW-0961">Cell wall biogenesis/degradation</keyword>
<dbReference type="GO" id="GO:0009277">
    <property type="term" value="C:fungal-type cell wall"/>
    <property type="evidence" value="ECO:0007669"/>
    <property type="project" value="UniProtKB-ARBA"/>
</dbReference>
<keyword evidence="11" id="KW-0378">Hydrolase</keyword>
<evidence type="ECO:0000256" key="6">
    <source>
        <dbReference type="ARBA" id="ARBA00022525"/>
    </source>
</evidence>
<evidence type="ECO:0000256" key="15">
    <source>
        <dbReference type="ARBA" id="ARBA00023288"/>
    </source>
</evidence>
<feature type="signal peptide" evidence="19">
    <location>
        <begin position="1"/>
        <end position="18"/>
    </location>
</feature>
<dbReference type="OrthoDB" id="4781at2759"/>
<evidence type="ECO:0000256" key="18">
    <source>
        <dbReference type="ARBA" id="ARBA00038074"/>
    </source>
</evidence>
<evidence type="ECO:0000256" key="1">
    <source>
        <dbReference type="ARBA" id="ARBA00000822"/>
    </source>
</evidence>
<comment type="subcellular location">
    <subcellularLocation>
        <location evidence="3">Membrane</location>
        <topology evidence="3">Lipid-anchor</topology>
        <topology evidence="3">GPI-anchor</topology>
    </subcellularLocation>
    <subcellularLocation>
        <location evidence="2">Secreted</location>
        <location evidence="2">Cell wall</location>
    </subcellularLocation>
</comment>